<proteinExistence type="predicted"/>
<evidence type="ECO:0000313" key="1">
    <source>
        <dbReference type="EMBL" id="QEG34246.1"/>
    </source>
</evidence>
<name>A0A5B9QBF1_9BACT</name>
<protein>
    <submittedName>
        <fullName evidence="1">Uncharacterized protein</fullName>
    </submittedName>
</protein>
<keyword evidence="2" id="KW-1185">Reference proteome</keyword>
<dbReference type="Proteomes" id="UP000323917">
    <property type="component" value="Chromosome"/>
</dbReference>
<dbReference type="KEGG" id="bgok:Pr1d_15200"/>
<organism evidence="1 2">
    <name type="scientific">Bythopirellula goksoeyrii</name>
    <dbReference type="NCBI Taxonomy" id="1400387"/>
    <lineage>
        <taxon>Bacteria</taxon>
        <taxon>Pseudomonadati</taxon>
        <taxon>Planctomycetota</taxon>
        <taxon>Planctomycetia</taxon>
        <taxon>Pirellulales</taxon>
        <taxon>Lacipirellulaceae</taxon>
        <taxon>Bythopirellula</taxon>
    </lineage>
</organism>
<gene>
    <name evidence="1" type="ORF">Pr1d_15200</name>
</gene>
<reference evidence="1 2" key="1">
    <citation type="submission" date="2019-08" db="EMBL/GenBank/DDBJ databases">
        <title>Deep-cultivation of Planctomycetes and their phenomic and genomic characterization uncovers novel biology.</title>
        <authorList>
            <person name="Wiegand S."/>
            <person name="Jogler M."/>
            <person name="Boedeker C."/>
            <person name="Pinto D."/>
            <person name="Vollmers J."/>
            <person name="Rivas-Marin E."/>
            <person name="Kohn T."/>
            <person name="Peeters S.H."/>
            <person name="Heuer A."/>
            <person name="Rast P."/>
            <person name="Oberbeckmann S."/>
            <person name="Bunk B."/>
            <person name="Jeske O."/>
            <person name="Meyerdierks A."/>
            <person name="Storesund J.E."/>
            <person name="Kallscheuer N."/>
            <person name="Luecker S."/>
            <person name="Lage O.M."/>
            <person name="Pohl T."/>
            <person name="Merkel B.J."/>
            <person name="Hornburger P."/>
            <person name="Mueller R.-W."/>
            <person name="Bruemmer F."/>
            <person name="Labrenz M."/>
            <person name="Spormann A.M."/>
            <person name="Op den Camp H."/>
            <person name="Overmann J."/>
            <person name="Amann R."/>
            <person name="Jetten M.S.M."/>
            <person name="Mascher T."/>
            <person name="Medema M.H."/>
            <person name="Devos D.P."/>
            <person name="Kaster A.-K."/>
            <person name="Ovreas L."/>
            <person name="Rohde M."/>
            <person name="Galperin M.Y."/>
            <person name="Jogler C."/>
        </authorList>
    </citation>
    <scope>NUCLEOTIDE SEQUENCE [LARGE SCALE GENOMIC DNA]</scope>
    <source>
        <strain evidence="1 2">Pr1d</strain>
    </source>
</reference>
<accession>A0A5B9QBF1</accession>
<dbReference type="AlphaFoldDB" id="A0A5B9QBF1"/>
<evidence type="ECO:0000313" key="2">
    <source>
        <dbReference type="Proteomes" id="UP000323917"/>
    </source>
</evidence>
<sequence>MTPLFTIVIKITLPSTSFTAVSPTNNCDFSHAPDLLLRSHVYRRVIKPQTAAAMSNTIAAGSGTATADTSGAVPY</sequence>
<dbReference type="EMBL" id="CP042913">
    <property type="protein sequence ID" value="QEG34246.1"/>
    <property type="molecule type" value="Genomic_DNA"/>
</dbReference>